<organism evidence="2 3">
    <name type="scientific">Pseudovirgaria hyperparasitica</name>
    <dbReference type="NCBI Taxonomy" id="470096"/>
    <lineage>
        <taxon>Eukaryota</taxon>
        <taxon>Fungi</taxon>
        <taxon>Dikarya</taxon>
        <taxon>Ascomycota</taxon>
        <taxon>Pezizomycotina</taxon>
        <taxon>Dothideomycetes</taxon>
        <taxon>Dothideomycetes incertae sedis</taxon>
        <taxon>Acrospermales</taxon>
        <taxon>Acrospermaceae</taxon>
        <taxon>Pseudovirgaria</taxon>
    </lineage>
</organism>
<dbReference type="AlphaFoldDB" id="A0A6A6VSE3"/>
<dbReference type="RefSeq" id="XP_033595594.1">
    <property type="nucleotide sequence ID" value="XM_033739942.1"/>
</dbReference>
<evidence type="ECO:0000313" key="2">
    <source>
        <dbReference type="EMBL" id="KAF2753143.1"/>
    </source>
</evidence>
<dbReference type="Proteomes" id="UP000799437">
    <property type="component" value="Unassembled WGS sequence"/>
</dbReference>
<accession>A0A6A6VSE3</accession>
<feature type="transmembrane region" description="Helical" evidence="1">
    <location>
        <begin position="50"/>
        <end position="68"/>
    </location>
</feature>
<keyword evidence="1" id="KW-0812">Transmembrane</keyword>
<evidence type="ECO:0000256" key="1">
    <source>
        <dbReference type="SAM" id="Phobius"/>
    </source>
</evidence>
<keyword evidence="1" id="KW-0472">Membrane</keyword>
<sequence>MKPALRHDTRLCGVLLSTISSQQRSSLHTNADRKLTWSLRITPRLTRNKIYTRTSFLGIYTIGWMYVVSFSKATSIDMGATVES</sequence>
<dbReference type="GeneID" id="54480996"/>
<reference evidence="2" key="1">
    <citation type="journal article" date="2020" name="Stud. Mycol.">
        <title>101 Dothideomycetes genomes: a test case for predicting lifestyles and emergence of pathogens.</title>
        <authorList>
            <person name="Haridas S."/>
            <person name="Albert R."/>
            <person name="Binder M."/>
            <person name="Bloem J."/>
            <person name="Labutti K."/>
            <person name="Salamov A."/>
            <person name="Andreopoulos B."/>
            <person name="Baker S."/>
            <person name="Barry K."/>
            <person name="Bills G."/>
            <person name="Bluhm B."/>
            <person name="Cannon C."/>
            <person name="Castanera R."/>
            <person name="Culley D."/>
            <person name="Daum C."/>
            <person name="Ezra D."/>
            <person name="Gonzalez J."/>
            <person name="Henrissat B."/>
            <person name="Kuo A."/>
            <person name="Liang C."/>
            <person name="Lipzen A."/>
            <person name="Lutzoni F."/>
            <person name="Magnuson J."/>
            <person name="Mondo S."/>
            <person name="Nolan M."/>
            <person name="Ohm R."/>
            <person name="Pangilinan J."/>
            <person name="Park H.-J."/>
            <person name="Ramirez L."/>
            <person name="Alfaro M."/>
            <person name="Sun H."/>
            <person name="Tritt A."/>
            <person name="Yoshinaga Y."/>
            <person name="Zwiers L.-H."/>
            <person name="Turgeon B."/>
            <person name="Goodwin S."/>
            <person name="Spatafora J."/>
            <person name="Crous P."/>
            <person name="Grigoriev I."/>
        </authorList>
    </citation>
    <scope>NUCLEOTIDE SEQUENCE</scope>
    <source>
        <strain evidence="2">CBS 121739</strain>
    </source>
</reference>
<name>A0A6A6VSE3_9PEZI</name>
<dbReference type="EMBL" id="ML996586">
    <property type="protein sequence ID" value="KAF2753143.1"/>
    <property type="molecule type" value="Genomic_DNA"/>
</dbReference>
<gene>
    <name evidence="2" type="ORF">EJ05DRAFT_226795</name>
</gene>
<protein>
    <submittedName>
        <fullName evidence="2">Uncharacterized protein</fullName>
    </submittedName>
</protein>
<keyword evidence="1" id="KW-1133">Transmembrane helix</keyword>
<evidence type="ECO:0000313" key="3">
    <source>
        <dbReference type="Proteomes" id="UP000799437"/>
    </source>
</evidence>
<keyword evidence="3" id="KW-1185">Reference proteome</keyword>
<proteinExistence type="predicted"/>